<gene>
    <name evidence="10" type="ORF">MS3_00005944</name>
    <name evidence="11" type="ORF">MS3_03274</name>
</gene>
<dbReference type="CTD" id="24590891"/>
<evidence type="ECO:0000256" key="6">
    <source>
        <dbReference type="ARBA" id="ARBA00023049"/>
    </source>
</evidence>
<dbReference type="GeneID" id="24590891"/>
<feature type="domain" description="Peptidase M13 C-terminal" evidence="8">
    <location>
        <begin position="666"/>
        <end position="875"/>
    </location>
</feature>
<evidence type="ECO:0000256" key="4">
    <source>
        <dbReference type="ARBA" id="ARBA00022801"/>
    </source>
</evidence>
<keyword evidence="12" id="KW-1185">Reference proteome</keyword>
<keyword evidence="7" id="KW-0472">Membrane</keyword>
<protein>
    <submittedName>
        <fullName evidence="11">Membrane metallo-endopeptidase-like 1</fullName>
    </submittedName>
</protein>
<dbReference type="OrthoDB" id="6475849at2759"/>
<dbReference type="GO" id="GO:0046872">
    <property type="term" value="F:metal ion binding"/>
    <property type="evidence" value="ECO:0007669"/>
    <property type="project" value="UniProtKB-KW"/>
</dbReference>
<organism evidence="11">
    <name type="scientific">Schistosoma haematobium</name>
    <name type="common">Blood fluke</name>
    <dbReference type="NCBI Taxonomy" id="6185"/>
    <lineage>
        <taxon>Eukaryota</taxon>
        <taxon>Metazoa</taxon>
        <taxon>Spiralia</taxon>
        <taxon>Lophotrochozoa</taxon>
        <taxon>Platyhelminthes</taxon>
        <taxon>Trematoda</taxon>
        <taxon>Digenea</taxon>
        <taxon>Strigeidida</taxon>
        <taxon>Schistosomatoidea</taxon>
        <taxon>Schistosomatidae</taxon>
        <taxon>Schistosoma</taxon>
    </lineage>
</organism>
<evidence type="ECO:0000256" key="2">
    <source>
        <dbReference type="ARBA" id="ARBA00022670"/>
    </source>
</evidence>
<dbReference type="EMBL" id="AMPZ03000003">
    <property type="protein sequence ID" value="KAH9588590.1"/>
    <property type="molecule type" value="Genomic_DNA"/>
</dbReference>
<dbReference type="CDD" id="cd08662">
    <property type="entry name" value="M13"/>
    <property type="match status" value="1"/>
</dbReference>
<dbReference type="Gene3D" id="1.10.1380.10">
    <property type="entry name" value="Neutral endopeptidase , domain2"/>
    <property type="match status" value="1"/>
</dbReference>
<evidence type="ECO:0000313" key="12">
    <source>
        <dbReference type="Proteomes" id="UP000471633"/>
    </source>
</evidence>
<dbReference type="Proteomes" id="UP000471633">
    <property type="component" value="Unassembled WGS sequence"/>
</dbReference>
<reference evidence="11" key="1">
    <citation type="journal article" date="2012" name="Nat. Genet.">
        <title>Whole-genome sequence of Schistosoma haematobium.</title>
        <authorList>
            <person name="Young N.D."/>
            <person name="Jex A.R."/>
            <person name="Li B."/>
            <person name="Liu S."/>
            <person name="Yang L."/>
            <person name="Xiong Z."/>
            <person name="Li Y."/>
            <person name="Cantacessi C."/>
            <person name="Hall R.S."/>
            <person name="Xu X."/>
            <person name="Chen F."/>
            <person name="Wu X."/>
            <person name="Zerlotini A."/>
            <person name="Oliveira G."/>
            <person name="Hofmann A."/>
            <person name="Zhang G."/>
            <person name="Fang X."/>
            <person name="Kang Y."/>
            <person name="Campbell B.E."/>
            <person name="Loukas A."/>
            <person name="Ranganathan S."/>
            <person name="Rollinson D."/>
            <person name="Rinaldi G."/>
            <person name="Brindley P.J."/>
            <person name="Yang H."/>
            <person name="Wang J."/>
            <person name="Wang J."/>
            <person name="Gasser R.B."/>
        </authorList>
    </citation>
    <scope>NUCLEOTIDE SEQUENCE [LARGE SCALE GENOMIC DNA]</scope>
</reference>
<keyword evidence="4" id="KW-0378">Hydrolase</keyword>
<reference evidence="10" key="4">
    <citation type="journal article" date="2022" name="PLoS Pathog.">
        <title>Chromosome-level genome of Schistosoma haematobium underpins genome-wide explorations of molecular variation.</title>
        <authorList>
            <person name="Stroehlein A.J."/>
            <person name="Korhonen P.K."/>
            <person name="Lee V.V."/>
            <person name="Ralph S.A."/>
            <person name="Mentink-Kane M."/>
            <person name="You H."/>
            <person name="McManus D.P."/>
            <person name="Tchuente L.T."/>
            <person name="Stothard J.R."/>
            <person name="Kaur P."/>
            <person name="Dudchenko O."/>
            <person name="Aiden E.L."/>
            <person name="Yang B."/>
            <person name="Yang H."/>
            <person name="Emery A.M."/>
            <person name="Webster B.L."/>
            <person name="Brindley P.J."/>
            <person name="Rollinson D."/>
            <person name="Chang B.C.H."/>
            <person name="Gasser R.B."/>
            <person name="Young N.D."/>
        </authorList>
    </citation>
    <scope>NUCLEOTIDE SEQUENCE</scope>
</reference>
<keyword evidence="2" id="KW-0645">Protease</keyword>
<name>A0A094ZLX2_SCHHA</name>
<sequence>MTSTETKSISPTNSLNLGQNFKYQVFSDNTEGISIVNTPQTTMDKKHYLWERVNNMKTSLVDSVQRKIPVHHSNQLNDIFKRFQYFFSIIGPILLLIMFILVLVYWKREQNELWKSRNQCYTKECLISSSSIVAHMNKTISPCENFFQFACGSYYSPFHPDQDAEQPAVQAHRVVASAFGKDTIQDYFKSGRSRRMLRFDRPMIEHLTEINVHAIINSLRNIYSNSYGQYNSAKYKVAQFYDSCSSTSLRNWLGAHPLMRKVAPLLNGIWLLDRNASNETGANIVNQTSAWPKRLFSDSYLTQQFYMAKNWSWMDSIKHLQVQLNVPTFADFYIYTSPINKPRLYLFPDSGAMGHLSDYKIKTYVSGVLEVLARDAGIPYGNEEYKERTRIFTNDLKLVTSELQKIYRRTTPSKWSQKSKLGDLNINGNAYDWSGLLGAYFDETYVVFDSDYPIYTRYLDYLQKFPILIGTLERNFTKSVADRIMNNYMLWNVLDTYTWHLSYEYYMLHLSYNYQTEHIMDLECFFVTHELFDTVLGAIYAEKHVHNETENEVKQMTTYLRTSLKNHLKQIQWMDEQTKKDVNERINKMKILFKVPEIMRDNKKLNYAYRTLRTSYNYLNNLFSAIQYIRGVYNRLLSGVTETSEENWSSRDVMVYDSHVALYLQLDEVFIPPGMLQLPIFHHNLPAAFNFGGLGSLIGTAIGILVGEYGSVMLKGGEIQSVWTSETTRKYQEQKKCVQDQIYNASRNYFNFSDYIMSSINDDIKKVTHAVIHEASGLDIARSAFEDWINDSPGEKYLRHLPGVVFDSKQLFYLIYAQTFCHDMDLWDEYYQMIIRTPQPPYEVLVNHIMNELPDFSDTFNCPVGTLMNPKNRCRAAL</sequence>
<evidence type="ECO:0000256" key="3">
    <source>
        <dbReference type="ARBA" id="ARBA00022723"/>
    </source>
</evidence>
<dbReference type="Gene3D" id="3.40.390.10">
    <property type="entry name" value="Collagenase (Catalytic Domain)"/>
    <property type="match status" value="1"/>
</dbReference>
<dbReference type="InterPro" id="IPR018497">
    <property type="entry name" value="Peptidase_M13_C"/>
</dbReference>
<evidence type="ECO:0000313" key="11">
    <source>
        <dbReference type="EMBL" id="KGB35037.1"/>
    </source>
</evidence>
<dbReference type="PANTHER" id="PTHR11733:SF240">
    <property type="entry name" value="GH14155P-RELATED"/>
    <property type="match status" value="1"/>
</dbReference>
<dbReference type="RefSeq" id="XP_012794803.1">
    <property type="nucleotide sequence ID" value="XM_012939349.3"/>
</dbReference>
<dbReference type="GO" id="GO:0005886">
    <property type="term" value="C:plasma membrane"/>
    <property type="evidence" value="ECO:0007669"/>
    <property type="project" value="TreeGrafter"/>
</dbReference>
<reference evidence="10" key="3">
    <citation type="submission" date="2021-06" db="EMBL/GenBank/DDBJ databases">
        <title>Chromosome-level genome assembly for S. haematobium.</title>
        <authorList>
            <person name="Stroehlein A.J."/>
        </authorList>
    </citation>
    <scope>NUCLEOTIDE SEQUENCE</scope>
</reference>
<dbReference type="GO" id="GO:0004222">
    <property type="term" value="F:metalloendopeptidase activity"/>
    <property type="evidence" value="ECO:0007669"/>
    <property type="project" value="InterPro"/>
</dbReference>
<dbReference type="EMBL" id="KL250652">
    <property type="protein sequence ID" value="KGB35037.1"/>
    <property type="molecule type" value="Genomic_DNA"/>
</dbReference>
<feature type="domain" description="Peptidase M13 N-terminal" evidence="9">
    <location>
        <begin position="207"/>
        <end position="593"/>
    </location>
</feature>
<evidence type="ECO:0000256" key="5">
    <source>
        <dbReference type="ARBA" id="ARBA00022833"/>
    </source>
</evidence>
<dbReference type="PANTHER" id="PTHR11733">
    <property type="entry name" value="ZINC METALLOPROTEASE FAMILY M13 NEPRILYSIN-RELATED"/>
    <property type="match status" value="1"/>
</dbReference>
<dbReference type="SUPFAM" id="SSF55486">
    <property type="entry name" value="Metalloproteases ('zincins'), catalytic domain"/>
    <property type="match status" value="1"/>
</dbReference>
<dbReference type="Pfam" id="PF01431">
    <property type="entry name" value="Peptidase_M13"/>
    <property type="match status" value="1"/>
</dbReference>
<keyword evidence="7" id="KW-1133">Transmembrane helix</keyword>
<evidence type="ECO:0000259" key="9">
    <source>
        <dbReference type="Pfam" id="PF05649"/>
    </source>
</evidence>
<evidence type="ECO:0000256" key="7">
    <source>
        <dbReference type="SAM" id="Phobius"/>
    </source>
</evidence>
<dbReference type="Pfam" id="PF05649">
    <property type="entry name" value="Peptidase_M13_N"/>
    <property type="match status" value="1"/>
</dbReference>
<dbReference type="STRING" id="6185.A0A094ZLX2"/>
<reference evidence="10" key="2">
    <citation type="journal article" date="2019" name="Gigascience">
        <title>High-quality Schistosoma haematobium genome achieved by single-molecule and long-range sequencing.</title>
        <authorList>
            <person name="Stroehlein A.J."/>
            <person name="Korhonen P.K."/>
            <person name="Chong T.M."/>
            <person name="Lim Y.L."/>
            <person name="Chan K.G."/>
            <person name="Webster B."/>
            <person name="Rollinson D."/>
            <person name="Brindley P.J."/>
            <person name="Gasser R.B."/>
            <person name="Young N.D."/>
        </authorList>
    </citation>
    <scope>NUCLEOTIDE SEQUENCE</scope>
</reference>
<keyword evidence="5" id="KW-0862">Zinc</keyword>
<evidence type="ECO:0000313" key="10">
    <source>
        <dbReference type="EMBL" id="KAH9588590.1"/>
    </source>
</evidence>
<dbReference type="AlphaFoldDB" id="A0A094ZLX2"/>
<dbReference type="InterPro" id="IPR008753">
    <property type="entry name" value="Peptidase_M13_N"/>
</dbReference>
<evidence type="ECO:0000259" key="8">
    <source>
        <dbReference type="Pfam" id="PF01431"/>
    </source>
</evidence>
<dbReference type="InterPro" id="IPR000718">
    <property type="entry name" value="Peptidase_M13"/>
</dbReference>
<dbReference type="GO" id="GO:0016485">
    <property type="term" value="P:protein processing"/>
    <property type="evidence" value="ECO:0007669"/>
    <property type="project" value="TreeGrafter"/>
</dbReference>
<keyword evidence="7" id="KW-0812">Transmembrane</keyword>
<proteinExistence type="predicted"/>
<keyword evidence="6" id="KW-0482">Metalloprotease</keyword>
<accession>A0A094ZLX2</accession>
<dbReference type="PROSITE" id="PS51885">
    <property type="entry name" value="NEPRILYSIN"/>
    <property type="match status" value="1"/>
</dbReference>
<feature type="transmembrane region" description="Helical" evidence="7">
    <location>
        <begin position="85"/>
        <end position="106"/>
    </location>
</feature>
<dbReference type="KEGG" id="shx:MS3_00005944"/>
<comment type="cofactor">
    <cofactor evidence="1">
        <name>Zn(2+)</name>
        <dbReference type="ChEBI" id="CHEBI:29105"/>
    </cofactor>
</comment>
<dbReference type="InterPro" id="IPR024079">
    <property type="entry name" value="MetalloPept_cat_dom_sf"/>
</dbReference>
<evidence type="ECO:0000256" key="1">
    <source>
        <dbReference type="ARBA" id="ARBA00001947"/>
    </source>
</evidence>
<keyword evidence="3" id="KW-0479">Metal-binding</keyword>
<dbReference type="InterPro" id="IPR042089">
    <property type="entry name" value="Peptidase_M13_dom_2"/>
</dbReference>